<evidence type="ECO:0000313" key="2">
    <source>
        <dbReference type="EMBL" id="QPM89144.1"/>
    </source>
</evidence>
<feature type="region of interest" description="Disordered" evidence="1">
    <location>
        <begin position="166"/>
        <end position="236"/>
    </location>
</feature>
<proteinExistence type="predicted"/>
<reference evidence="2 3" key="1">
    <citation type="submission" date="2020-08" db="EMBL/GenBank/DDBJ databases">
        <title>Genome sequence of Rhodobacteraceae bacterium Lw-13e.</title>
        <authorList>
            <person name="Poehlein A."/>
            <person name="Wolter L."/>
            <person name="Daniel R."/>
            <person name="Brinkhoff T."/>
        </authorList>
    </citation>
    <scope>NUCLEOTIDE SEQUENCE [LARGE SCALE GENOMIC DNA]</scope>
    <source>
        <strain evidence="2 3">Lw-13e</strain>
    </source>
</reference>
<keyword evidence="3" id="KW-1185">Reference proteome</keyword>
<gene>
    <name evidence="2" type="ORF">PSAL_003550</name>
</gene>
<feature type="region of interest" description="Disordered" evidence="1">
    <location>
        <begin position="32"/>
        <end position="60"/>
    </location>
</feature>
<dbReference type="EMBL" id="CP060436">
    <property type="protein sequence ID" value="QPM89144.1"/>
    <property type="molecule type" value="Genomic_DNA"/>
</dbReference>
<organism evidence="2 3">
    <name type="scientific">Pseudooceanicola algae</name>
    <dbReference type="NCBI Taxonomy" id="1537215"/>
    <lineage>
        <taxon>Bacteria</taxon>
        <taxon>Pseudomonadati</taxon>
        <taxon>Pseudomonadota</taxon>
        <taxon>Alphaproteobacteria</taxon>
        <taxon>Rhodobacterales</taxon>
        <taxon>Paracoccaceae</taxon>
        <taxon>Pseudooceanicola</taxon>
    </lineage>
</organism>
<dbReference type="RefSeq" id="WP_119837948.1">
    <property type="nucleotide sequence ID" value="NZ_CP060436.1"/>
</dbReference>
<feature type="compositionally biased region" description="Basic and acidic residues" evidence="1">
    <location>
        <begin position="191"/>
        <end position="200"/>
    </location>
</feature>
<name>A0A418SK72_9RHOB</name>
<dbReference type="Proteomes" id="UP000283786">
    <property type="component" value="Chromosome"/>
</dbReference>
<evidence type="ECO:0000313" key="3">
    <source>
        <dbReference type="Proteomes" id="UP000283786"/>
    </source>
</evidence>
<dbReference type="KEGG" id="palw:PSAL_003550"/>
<sequence>MPKPDNQWQQEALLMAERIDRQRDRGMQLALLPDEVGEPVAGEDQARQAGRPKGAKNKVSSQMREWLAARGMRMPEDVLVEIAGLNCRDDVITLAMAQTERILSWAFDGAHIGDKAAPKATSAMRLDVFRQQYTMILRAAEAILPFTAPKVTPDVNVQQNTTFILPSAPSAPAVPGADARDVTPPSRGRMRPADVVHEIEQNQCLGDAHTENSDAETRTGKLSNGKDGGKSDAATD</sequence>
<dbReference type="AlphaFoldDB" id="A0A418SK72"/>
<dbReference type="OrthoDB" id="7857897at2"/>
<protein>
    <submittedName>
        <fullName evidence="2">Uncharacterized protein</fullName>
    </submittedName>
</protein>
<feature type="compositionally biased region" description="Basic and acidic residues" evidence="1">
    <location>
        <begin position="208"/>
        <end position="219"/>
    </location>
</feature>
<evidence type="ECO:0000256" key="1">
    <source>
        <dbReference type="SAM" id="MobiDB-lite"/>
    </source>
</evidence>
<accession>A0A418SK72</accession>
<feature type="compositionally biased region" description="Low complexity" evidence="1">
    <location>
        <begin position="166"/>
        <end position="177"/>
    </location>
</feature>